<evidence type="ECO:0000313" key="12">
    <source>
        <dbReference type="Proteomes" id="UP000654482"/>
    </source>
</evidence>
<evidence type="ECO:0000256" key="10">
    <source>
        <dbReference type="RuleBase" id="RU004181"/>
    </source>
</evidence>
<dbReference type="EC" id="3.4.23.36" evidence="9"/>
<comment type="pathway">
    <text evidence="9">Protein modification; lipoprotein biosynthesis (signal peptide cleavage).</text>
</comment>
<dbReference type="UniPathway" id="UPA00665"/>
<evidence type="ECO:0000256" key="5">
    <source>
        <dbReference type="ARBA" id="ARBA00022750"/>
    </source>
</evidence>
<dbReference type="Proteomes" id="UP000654482">
    <property type="component" value="Unassembled WGS sequence"/>
</dbReference>
<comment type="similarity">
    <text evidence="1 9 10">Belongs to the peptidase A8 family.</text>
</comment>
<dbReference type="Pfam" id="PF01252">
    <property type="entry name" value="Peptidase_A8"/>
    <property type="match status" value="1"/>
</dbReference>
<evidence type="ECO:0000256" key="9">
    <source>
        <dbReference type="HAMAP-Rule" id="MF_00161"/>
    </source>
</evidence>
<dbReference type="GO" id="GO:0005886">
    <property type="term" value="C:plasma membrane"/>
    <property type="evidence" value="ECO:0007669"/>
    <property type="project" value="UniProtKB-SubCell"/>
</dbReference>
<keyword evidence="11" id="KW-0449">Lipoprotein</keyword>
<evidence type="ECO:0000256" key="2">
    <source>
        <dbReference type="ARBA" id="ARBA00022475"/>
    </source>
</evidence>
<keyword evidence="5 9" id="KW-0064">Aspartyl protease</keyword>
<feature type="transmembrane region" description="Helical" evidence="9">
    <location>
        <begin position="123"/>
        <end position="143"/>
    </location>
</feature>
<dbReference type="PANTHER" id="PTHR33695">
    <property type="entry name" value="LIPOPROTEIN SIGNAL PEPTIDASE"/>
    <property type="match status" value="1"/>
</dbReference>
<comment type="function">
    <text evidence="9">This protein specifically catalyzes the removal of signal peptides from prolipoproteins.</text>
</comment>
<gene>
    <name evidence="9" type="primary">lspA</name>
    <name evidence="11" type="ORF">IQ249_16705</name>
</gene>
<feature type="transmembrane region" description="Helical" evidence="9">
    <location>
        <begin position="65"/>
        <end position="83"/>
    </location>
</feature>
<keyword evidence="12" id="KW-1185">Reference proteome</keyword>
<feature type="active site" evidence="9">
    <location>
        <position position="116"/>
    </location>
</feature>
<evidence type="ECO:0000256" key="6">
    <source>
        <dbReference type="ARBA" id="ARBA00022801"/>
    </source>
</evidence>
<evidence type="ECO:0000256" key="3">
    <source>
        <dbReference type="ARBA" id="ARBA00022670"/>
    </source>
</evidence>
<keyword evidence="6 9" id="KW-0378">Hydrolase</keyword>
<evidence type="ECO:0000313" key="11">
    <source>
        <dbReference type="EMBL" id="MBE9117540.1"/>
    </source>
</evidence>
<evidence type="ECO:0000256" key="1">
    <source>
        <dbReference type="ARBA" id="ARBA00006139"/>
    </source>
</evidence>
<keyword evidence="2 9" id="KW-1003">Cell membrane</keyword>
<keyword evidence="7 9" id="KW-1133">Transmembrane helix</keyword>
<reference evidence="11" key="1">
    <citation type="submission" date="2020-10" db="EMBL/GenBank/DDBJ databases">
        <authorList>
            <person name="Castelo-Branco R."/>
            <person name="Eusebio N."/>
            <person name="Adriana R."/>
            <person name="Vieira A."/>
            <person name="Brugerolle De Fraissinette N."/>
            <person name="Rezende De Castro R."/>
            <person name="Schneider M.P."/>
            <person name="Vasconcelos V."/>
            <person name="Leao P.N."/>
        </authorList>
    </citation>
    <scope>NUCLEOTIDE SEQUENCE</scope>
    <source>
        <strain evidence="11">LEGE 07157</strain>
    </source>
</reference>
<dbReference type="NCBIfam" id="TIGR00077">
    <property type="entry name" value="lspA"/>
    <property type="match status" value="1"/>
</dbReference>
<evidence type="ECO:0000256" key="7">
    <source>
        <dbReference type="ARBA" id="ARBA00022989"/>
    </source>
</evidence>
<keyword evidence="4 9" id="KW-0812">Transmembrane</keyword>
<comment type="catalytic activity">
    <reaction evidence="9">
        <text>Release of signal peptides from bacterial membrane prolipoproteins. Hydrolyzes -Xaa-Yaa-Zaa-|-(S,diacylglyceryl)Cys-, in which Xaa is hydrophobic (preferably Leu), and Yaa (Ala or Ser) and Zaa (Gly or Ala) have small, neutral side chains.</text>
        <dbReference type="EC" id="3.4.23.36"/>
    </reaction>
</comment>
<keyword evidence="8 9" id="KW-0472">Membrane</keyword>
<dbReference type="EMBL" id="JADEWZ010000026">
    <property type="protein sequence ID" value="MBE9117540.1"/>
    <property type="molecule type" value="Genomic_DNA"/>
</dbReference>
<comment type="subcellular location">
    <subcellularLocation>
        <location evidence="9">Cell membrane</location>
        <topology evidence="9">Multi-pass membrane protein</topology>
    </subcellularLocation>
</comment>
<feature type="active site" evidence="9">
    <location>
        <position position="132"/>
    </location>
</feature>
<dbReference type="PRINTS" id="PR00781">
    <property type="entry name" value="LIPOSIGPTASE"/>
</dbReference>
<comment type="caution">
    <text evidence="11">The sequence shown here is derived from an EMBL/GenBank/DDBJ whole genome shotgun (WGS) entry which is preliminary data.</text>
</comment>
<accession>A0A8J7JCM3</accession>
<dbReference type="AlphaFoldDB" id="A0A8J7JCM3"/>
<dbReference type="HAMAP" id="MF_00161">
    <property type="entry name" value="LspA"/>
    <property type="match status" value="1"/>
</dbReference>
<dbReference type="PANTHER" id="PTHR33695:SF1">
    <property type="entry name" value="LIPOPROTEIN SIGNAL PEPTIDASE"/>
    <property type="match status" value="1"/>
</dbReference>
<proteinExistence type="inferred from homology"/>
<dbReference type="RefSeq" id="WP_194030658.1">
    <property type="nucleotide sequence ID" value="NZ_JADEWZ010000026.1"/>
</dbReference>
<dbReference type="GO" id="GO:0006508">
    <property type="term" value="P:proteolysis"/>
    <property type="evidence" value="ECO:0007669"/>
    <property type="project" value="UniProtKB-KW"/>
</dbReference>
<comment type="caution">
    <text evidence="9">Lacks conserved residue(s) required for the propagation of feature annotation.</text>
</comment>
<protein>
    <recommendedName>
        <fullName evidence="9">Lipoprotein signal peptidase</fullName>
        <ecNumber evidence="9">3.4.23.36</ecNumber>
    </recommendedName>
    <alternativeName>
        <fullName evidence="9">Prolipoprotein signal peptidase</fullName>
    </alternativeName>
    <alternativeName>
        <fullName evidence="9">Signal peptidase II</fullName>
        <shortName evidence="9">SPase II</shortName>
    </alternativeName>
</protein>
<keyword evidence="3 9" id="KW-0645">Protease</keyword>
<name>A0A8J7JCM3_9CYAN</name>
<dbReference type="InterPro" id="IPR001872">
    <property type="entry name" value="Peptidase_A8"/>
</dbReference>
<feature type="transmembrane region" description="Helical" evidence="9">
    <location>
        <begin position="92"/>
        <end position="111"/>
    </location>
</feature>
<dbReference type="GO" id="GO:0004190">
    <property type="term" value="F:aspartic-type endopeptidase activity"/>
    <property type="evidence" value="ECO:0007669"/>
    <property type="project" value="UniProtKB-UniRule"/>
</dbReference>
<organism evidence="11 12">
    <name type="scientific">Lusitaniella coriacea LEGE 07157</name>
    <dbReference type="NCBI Taxonomy" id="945747"/>
    <lineage>
        <taxon>Bacteria</taxon>
        <taxon>Bacillati</taxon>
        <taxon>Cyanobacteriota</taxon>
        <taxon>Cyanophyceae</taxon>
        <taxon>Spirulinales</taxon>
        <taxon>Lusitaniellaceae</taxon>
        <taxon>Lusitaniella</taxon>
    </lineage>
</organism>
<evidence type="ECO:0000256" key="4">
    <source>
        <dbReference type="ARBA" id="ARBA00022692"/>
    </source>
</evidence>
<sequence>MNVKNPWFWTLALIGLILDRTSKSWAADHFTAQGDTIPLLPNIFHLTYALNTGAAFSLFSGGVDWLRWLSIGVSLALIVFALVKRLLLIEQLGYGLVFAGAAGNGFCRFAYGHVVDFLDFRWINFPVFNLADVFICIGIILLLGDSFRPSRSLHDPQS</sequence>
<evidence type="ECO:0000256" key="8">
    <source>
        <dbReference type="ARBA" id="ARBA00023136"/>
    </source>
</evidence>